<dbReference type="VEuPathDB" id="PiroplasmaDB:BOVATA_031250"/>
<protein>
    <submittedName>
        <fullName evidence="1">Uncharacterized protein</fullName>
    </submittedName>
</protein>
<sequence length="555" mass="63303">MNSSVFLIRWPLRLERLCSSTGLANKSCWQRDLGRISCIGYAAAVSGRHYASLPNSCKYTGSGLGTRRHISSETAARSSDAGDSAADNTLYATPGSATVFSDISRMDSLSPRQLRVLLEDAVTARVSDTNFWAKASSCAMSIAPQFKFFDTIRVLECFAAVRLDDRILVQEMVRNLTPQVHRMEPRHYIQTIDVFGRFGRFPEQLFMEVYYGLMRDAEKLYGSEYAELFLCLSRWEIRNPQLLAALCRALCTNISLLRYHELCQVASCARTLEVADTAFFMVLDEWQRKELQMLTLQELLDAAKRLRTQEIKWEPYDEALRKEFVRQTKEVKDAACIDQLADPFDCLNFLRLMDSVSKEFLLALTKWCEDAAHRPPTRSQKRPESHDLVHLYNLVRLVYADGGVNRYSEYNVDSTYLDKAILKFVTSKGGLQLRTPKPIATQYKPNRKYVYLDDPANPGKRRPPLQLAEGDVESVEADEAQKALQLRAESEHISEILDDLVCLYKTIPHTYQEPLPRGIDFKKPKKVSTQSCGKASFRLKPKTFRHKNVPATQTL</sequence>
<dbReference type="AlphaFoldDB" id="A0A2H6KF49"/>
<dbReference type="Proteomes" id="UP000236319">
    <property type="component" value="Unassembled WGS sequence"/>
</dbReference>
<keyword evidence="2" id="KW-1185">Reference proteome</keyword>
<evidence type="ECO:0000313" key="1">
    <source>
        <dbReference type="EMBL" id="GBE61632.1"/>
    </source>
</evidence>
<reference evidence="1 2" key="1">
    <citation type="journal article" date="2017" name="BMC Genomics">
        <title>Whole-genome assembly of Babesia ovata and comparative genomics between closely related pathogens.</title>
        <authorList>
            <person name="Yamagishi J."/>
            <person name="Asada M."/>
            <person name="Hakimi H."/>
            <person name="Tanaka T.Q."/>
            <person name="Sugimoto C."/>
            <person name="Kawazu S."/>
        </authorList>
    </citation>
    <scope>NUCLEOTIDE SEQUENCE [LARGE SCALE GENOMIC DNA]</scope>
    <source>
        <strain evidence="1 2">Miyake</strain>
    </source>
</reference>
<dbReference type="EMBL" id="BDSA01000003">
    <property type="protein sequence ID" value="GBE61632.1"/>
    <property type="molecule type" value="Genomic_DNA"/>
</dbReference>
<accession>A0A2H6KF49</accession>
<dbReference type="RefSeq" id="XP_028867875.1">
    <property type="nucleotide sequence ID" value="XM_029012042.1"/>
</dbReference>
<dbReference type="OrthoDB" id="10267436at2759"/>
<organism evidence="1 2">
    <name type="scientific">Babesia ovata</name>
    <dbReference type="NCBI Taxonomy" id="189622"/>
    <lineage>
        <taxon>Eukaryota</taxon>
        <taxon>Sar</taxon>
        <taxon>Alveolata</taxon>
        <taxon>Apicomplexa</taxon>
        <taxon>Aconoidasida</taxon>
        <taxon>Piroplasmida</taxon>
        <taxon>Babesiidae</taxon>
        <taxon>Babesia</taxon>
    </lineage>
</organism>
<name>A0A2H6KF49_9APIC</name>
<proteinExistence type="predicted"/>
<comment type="caution">
    <text evidence="1">The sequence shown here is derived from an EMBL/GenBank/DDBJ whole genome shotgun (WGS) entry which is preliminary data.</text>
</comment>
<gene>
    <name evidence="1" type="ORF">BOVATA_031250</name>
</gene>
<evidence type="ECO:0000313" key="2">
    <source>
        <dbReference type="Proteomes" id="UP000236319"/>
    </source>
</evidence>
<dbReference type="GeneID" id="39875402"/>